<dbReference type="PANTHER" id="PTHR44591">
    <property type="entry name" value="STRESS RESPONSE REGULATOR PROTEIN 1"/>
    <property type="match status" value="1"/>
</dbReference>
<dbReference type="Proteomes" id="UP000886101">
    <property type="component" value="Unassembled WGS sequence"/>
</dbReference>
<dbReference type="InterPro" id="IPR050595">
    <property type="entry name" value="Bact_response_regulator"/>
</dbReference>
<evidence type="ECO:0000259" key="3">
    <source>
        <dbReference type="PROSITE" id="PS50110"/>
    </source>
</evidence>
<evidence type="ECO:0000256" key="1">
    <source>
        <dbReference type="ARBA" id="ARBA00022553"/>
    </source>
</evidence>
<evidence type="ECO:0000313" key="4">
    <source>
        <dbReference type="EMBL" id="HHI96549.1"/>
    </source>
</evidence>
<comment type="caution">
    <text evidence="4">The sequence shown here is derived from an EMBL/GenBank/DDBJ whole genome shotgun (WGS) entry which is preliminary data.</text>
</comment>
<proteinExistence type="predicted"/>
<dbReference type="Gene3D" id="3.40.50.2300">
    <property type="match status" value="1"/>
</dbReference>
<dbReference type="InterPro" id="IPR011006">
    <property type="entry name" value="CheY-like_superfamily"/>
</dbReference>
<name>A0A7V5NYG3_9BACT</name>
<organism evidence="4">
    <name type="scientific">Thermodesulfatator atlanticus</name>
    <dbReference type="NCBI Taxonomy" id="501497"/>
    <lineage>
        <taxon>Bacteria</taxon>
        <taxon>Pseudomonadati</taxon>
        <taxon>Thermodesulfobacteriota</taxon>
        <taxon>Thermodesulfobacteria</taxon>
        <taxon>Thermodesulfobacteriales</taxon>
        <taxon>Thermodesulfatatoraceae</taxon>
        <taxon>Thermodesulfatator</taxon>
    </lineage>
</organism>
<reference evidence="4" key="1">
    <citation type="journal article" date="2020" name="mSystems">
        <title>Genome- and Community-Level Interaction Insights into Carbon Utilization and Element Cycling Functions of Hydrothermarchaeota in Hydrothermal Sediment.</title>
        <authorList>
            <person name="Zhou Z."/>
            <person name="Liu Y."/>
            <person name="Xu W."/>
            <person name="Pan J."/>
            <person name="Luo Z.H."/>
            <person name="Li M."/>
        </authorList>
    </citation>
    <scope>NUCLEOTIDE SEQUENCE [LARGE SCALE GENOMIC DNA]</scope>
    <source>
        <strain evidence="4">HyVt-533</strain>
    </source>
</reference>
<sequence>MKKVLIVEDEGSVLEILTEFFSLLGFSVREARDGEEALLALQEGPYTLFVLDVRLPKMDGFTLAEKIREQEPKTPIIFLTGLINEGTRERAQKIPHAYYLRKPVTFEELQKTLTTVGVFG</sequence>
<feature type="modified residue" description="4-aspartylphosphate" evidence="2">
    <location>
        <position position="52"/>
    </location>
</feature>
<dbReference type="GO" id="GO:0000160">
    <property type="term" value="P:phosphorelay signal transduction system"/>
    <property type="evidence" value="ECO:0007669"/>
    <property type="project" value="InterPro"/>
</dbReference>
<gene>
    <name evidence="4" type="ORF">ENJ96_01705</name>
</gene>
<dbReference type="Pfam" id="PF00072">
    <property type="entry name" value="Response_reg"/>
    <property type="match status" value="1"/>
</dbReference>
<dbReference type="EMBL" id="DROK01000049">
    <property type="protein sequence ID" value="HHI96549.1"/>
    <property type="molecule type" value="Genomic_DNA"/>
</dbReference>
<protein>
    <submittedName>
        <fullName evidence="4">Response regulator</fullName>
    </submittedName>
</protein>
<dbReference type="AlphaFoldDB" id="A0A7V5NYG3"/>
<keyword evidence="1 2" id="KW-0597">Phosphoprotein</keyword>
<evidence type="ECO:0000256" key="2">
    <source>
        <dbReference type="PROSITE-ProRule" id="PRU00169"/>
    </source>
</evidence>
<dbReference type="SUPFAM" id="SSF52172">
    <property type="entry name" value="CheY-like"/>
    <property type="match status" value="1"/>
</dbReference>
<dbReference type="PANTHER" id="PTHR44591:SF3">
    <property type="entry name" value="RESPONSE REGULATORY DOMAIN-CONTAINING PROTEIN"/>
    <property type="match status" value="1"/>
</dbReference>
<accession>A0A7V5NYG3</accession>
<dbReference type="PROSITE" id="PS50110">
    <property type="entry name" value="RESPONSE_REGULATORY"/>
    <property type="match status" value="1"/>
</dbReference>
<feature type="domain" description="Response regulatory" evidence="3">
    <location>
        <begin position="3"/>
        <end position="117"/>
    </location>
</feature>
<dbReference type="SMART" id="SM00448">
    <property type="entry name" value="REC"/>
    <property type="match status" value="1"/>
</dbReference>
<dbReference type="CDD" id="cd00156">
    <property type="entry name" value="REC"/>
    <property type="match status" value="1"/>
</dbReference>
<dbReference type="InterPro" id="IPR001789">
    <property type="entry name" value="Sig_transdc_resp-reg_receiver"/>
</dbReference>